<feature type="region of interest" description="Disordered" evidence="1">
    <location>
        <begin position="87"/>
        <end position="140"/>
    </location>
</feature>
<protein>
    <submittedName>
        <fullName evidence="2">Uncharacterized protein</fullName>
    </submittedName>
</protein>
<evidence type="ECO:0000313" key="3">
    <source>
        <dbReference type="Proteomes" id="UP000054248"/>
    </source>
</evidence>
<dbReference type="HOGENOM" id="CLU_858412_0_0_1"/>
<dbReference type="AlphaFoldDB" id="A0A0C3Q3M1"/>
<evidence type="ECO:0000256" key="1">
    <source>
        <dbReference type="SAM" id="MobiDB-lite"/>
    </source>
</evidence>
<reference evidence="3" key="2">
    <citation type="submission" date="2015-01" db="EMBL/GenBank/DDBJ databases">
        <title>Evolutionary Origins and Diversification of the Mycorrhizal Mutualists.</title>
        <authorList>
            <consortium name="DOE Joint Genome Institute"/>
            <consortium name="Mycorrhizal Genomics Consortium"/>
            <person name="Kohler A."/>
            <person name="Kuo A."/>
            <person name="Nagy L.G."/>
            <person name="Floudas D."/>
            <person name="Copeland A."/>
            <person name="Barry K.W."/>
            <person name="Cichocki N."/>
            <person name="Veneault-Fourrey C."/>
            <person name="LaButti K."/>
            <person name="Lindquist E.A."/>
            <person name="Lipzen A."/>
            <person name="Lundell T."/>
            <person name="Morin E."/>
            <person name="Murat C."/>
            <person name="Riley R."/>
            <person name="Ohm R."/>
            <person name="Sun H."/>
            <person name="Tunlid A."/>
            <person name="Henrissat B."/>
            <person name="Grigoriev I.V."/>
            <person name="Hibbett D.S."/>
            <person name="Martin F."/>
        </authorList>
    </citation>
    <scope>NUCLEOTIDE SEQUENCE [LARGE SCALE GENOMIC DNA]</scope>
    <source>
        <strain evidence="3">MUT 4182</strain>
    </source>
</reference>
<feature type="region of interest" description="Disordered" evidence="1">
    <location>
        <begin position="258"/>
        <end position="278"/>
    </location>
</feature>
<dbReference type="EMBL" id="KN823409">
    <property type="protein sequence ID" value="KIO17249.1"/>
    <property type="molecule type" value="Genomic_DNA"/>
</dbReference>
<accession>A0A0C3Q3M1</accession>
<organism evidence="2 3">
    <name type="scientific">Tulasnella calospora MUT 4182</name>
    <dbReference type="NCBI Taxonomy" id="1051891"/>
    <lineage>
        <taxon>Eukaryota</taxon>
        <taxon>Fungi</taxon>
        <taxon>Dikarya</taxon>
        <taxon>Basidiomycota</taxon>
        <taxon>Agaricomycotina</taxon>
        <taxon>Agaricomycetes</taxon>
        <taxon>Cantharellales</taxon>
        <taxon>Tulasnellaceae</taxon>
        <taxon>Tulasnella</taxon>
    </lineage>
</organism>
<dbReference type="Proteomes" id="UP000054248">
    <property type="component" value="Unassembled WGS sequence"/>
</dbReference>
<feature type="compositionally biased region" description="Polar residues" evidence="1">
    <location>
        <begin position="258"/>
        <end position="267"/>
    </location>
</feature>
<keyword evidence="3" id="KW-1185">Reference proteome</keyword>
<proteinExistence type="predicted"/>
<gene>
    <name evidence="2" type="ORF">M407DRAFT_33095</name>
</gene>
<feature type="compositionally biased region" description="Basic residues" evidence="1">
    <location>
        <begin position="95"/>
        <end position="108"/>
    </location>
</feature>
<feature type="compositionally biased region" description="Polar residues" evidence="1">
    <location>
        <begin position="120"/>
        <end position="133"/>
    </location>
</feature>
<name>A0A0C3Q3M1_9AGAM</name>
<evidence type="ECO:0000313" key="2">
    <source>
        <dbReference type="EMBL" id="KIO17249.1"/>
    </source>
</evidence>
<reference evidence="2 3" key="1">
    <citation type="submission" date="2014-04" db="EMBL/GenBank/DDBJ databases">
        <authorList>
            <consortium name="DOE Joint Genome Institute"/>
            <person name="Kuo A."/>
            <person name="Girlanda M."/>
            <person name="Perotto S."/>
            <person name="Kohler A."/>
            <person name="Nagy L.G."/>
            <person name="Floudas D."/>
            <person name="Copeland A."/>
            <person name="Barry K.W."/>
            <person name="Cichocki N."/>
            <person name="Veneault-Fourrey C."/>
            <person name="LaButti K."/>
            <person name="Lindquist E.A."/>
            <person name="Lipzen A."/>
            <person name="Lundell T."/>
            <person name="Morin E."/>
            <person name="Murat C."/>
            <person name="Sun H."/>
            <person name="Tunlid A."/>
            <person name="Henrissat B."/>
            <person name="Grigoriev I.V."/>
            <person name="Hibbett D.S."/>
            <person name="Martin F."/>
            <person name="Nordberg H.P."/>
            <person name="Cantor M.N."/>
            <person name="Hua S.X."/>
        </authorList>
    </citation>
    <scope>NUCLEOTIDE SEQUENCE [LARGE SCALE GENOMIC DNA]</scope>
    <source>
        <strain evidence="2 3">MUT 4182</strain>
    </source>
</reference>
<sequence>MPVHLPDVRHDLKWTGRPSARPLEAFDTPEVRLPECLKPLHRKRFVNPTSAAGNVRDARRRDAMIYVRPPERVTPPKTKHSPIWRRVESHEPAQRRCRPHPNRRKRSRRSEMSWKALGSTPRTCHSTENGSSTSPPPLEAFPIFGEVSNHMRSDLLNVPLHRLQYPHGQPSQCLAVRTDIYKFISVSAAATLTIEFGTVSSIAVRQEKLLQGLMNDITRLTSRAQPLNPNIVEVVDASNKSTHNLGVLSIERLLNRNSTSQPNQTHVPSHAAPLPAPTTYTDDNAALSMGTMGVGILEAVASHQNSLDPTFRTTFTPPKTAGES</sequence>